<dbReference type="PANTHER" id="PTHR33751:SF9">
    <property type="entry name" value="CYTOCHROME C4"/>
    <property type="match status" value="1"/>
</dbReference>
<keyword evidence="1" id="KW-0813">Transport</keyword>
<dbReference type="EMBL" id="LNYZ01000005">
    <property type="protein sequence ID" value="KTD79621.1"/>
    <property type="molecule type" value="Genomic_DNA"/>
</dbReference>
<feature type="signal peptide" evidence="7">
    <location>
        <begin position="1"/>
        <end position="18"/>
    </location>
</feature>
<sequence>MKKFVLTFILCVPLILFAQENTRLLSKLAAERQIPGGTEHRTGVYTLVHEDSSTVPTTQLSSVEFRKKSTANKVAVCTACHGLQGNSPNPDWPNIAGQHPKYFIKQLKDIKEGTQRDVPTMRALVAMLNEQDMDDLAAYYAKMPLAQGSTPEKFLKRGEQIYRGGDFTKRITACIACHGPKGTGNSQAGFPVLSGQHAAYTVLQLNAFKDGKRKNDLNHIMQDISSRMSQYDMEAVAHYIEGLH</sequence>
<feature type="domain" description="Cytochrome c" evidence="8">
    <location>
        <begin position="56"/>
        <end position="144"/>
    </location>
</feature>
<dbReference type="PROSITE" id="PS51007">
    <property type="entry name" value="CYTC"/>
    <property type="match status" value="2"/>
</dbReference>
<dbReference type="PANTHER" id="PTHR33751">
    <property type="entry name" value="CBB3-TYPE CYTOCHROME C OXIDASE SUBUNIT FIXP"/>
    <property type="match status" value="1"/>
</dbReference>
<proteinExistence type="predicted"/>
<keyword evidence="11" id="KW-1185">Reference proteome</keyword>
<keyword evidence="3 6" id="KW-0479">Metal-binding</keyword>
<dbReference type="Proteomes" id="UP000054820">
    <property type="component" value="Unassembled WGS sequence"/>
</dbReference>
<dbReference type="InterPro" id="IPR036909">
    <property type="entry name" value="Cyt_c-like_dom_sf"/>
</dbReference>
<dbReference type="STRING" id="460.Lstg_0837"/>
<feature type="domain" description="Cytochrome c" evidence="8">
    <location>
        <begin position="153"/>
        <end position="244"/>
    </location>
</feature>
<keyword evidence="4" id="KW-0249">Electron transport</keyword>
<gene>
    <name evidence="10" type="primary">cc4</name>
    <name evidence="9" type="ORF">Lstg_0837</name>
    <name evidence="10" type="ORF">NCTC11991_03120</name>
</gene>
<reference evidence="9 11" key="1">
    <citation type="submission" date="2015-11" db="EMBL/GenBank/DDBJ databases">
        <title>Genomic analysis of 38 Legionella species identifies large and diverse effector repertoires.</title>
        <authorList>
            <person name="Burstein D."/>
            <person name="Amaro F."/>
            <person name="Zusman T."/>
            <person name="Lifshitz Z."/>
            <person name="Cohen O."/>
            <person name="Gilbert J.A."/>
            <person name="Pupko T."/>
            <person name="Shuman H.A."/>
            <person name="Segal G."/>
        </authorList>
    </citation>
    <scope>NUCLEOTIDE SEQUENCE [LARGE SCALE GENOMIC DNA]</scope>
    <source>
        <strain evidence="9 11">SC-18-C9</strain>
    </source>
</reference>
<reference evidence="10 12" key="2">
    <citation type="submission" date="2018-06" db="EMBL/GenBank/DDBJ databases">
        <authorList>
            <consortium name="Pathogen Informatics"/>
            <person name="Doyle S."/>
        </authorList>
    </citation>
    <scope>NUCLEOTIDE SEQUENCE [LARGE SCALE GENOMIC DNA]</scope>
    <source>
        <strain evidence="10 12">NCTC11991</strain>
    </source>
</reference>
<dbReference type="GO" id="GO:0020037">
    <property type="term" value="F:heme binding"/>
    <property type="evidence" value="ECO:0007669"/>
    <property type="project" value="InterPro"/>
</dbReference>
<dbReference type="InterPro" id="IPR009056">
    <property type="entry name" value="Cyt_c-like_dom"/>
</dbReference>
<feature type="chain" id="PRO_5016962739" evidence="7">
    <location>
        <begin position="19"/>
        <end position="244"/>
    </location>
</feature>
<accession>A0A378LCH4</accession>
<keyword evidence="7" id="KW-0732">Signal</keyword>
<keyword evidence="2 6" id="KW-0349">Heme</keyword>
<evidence type="ECO:0000256" key="1">
    <source>
        <dbReference type="ARBA" id="ARBA00022448"/>
    </source>
</evidence>
<evidence type="ECO:0000313" key="12">
    <source>
        <dbReference type="Proteomes" id="UP000255110"/>
    </source>
</evidence>
<dbReference type="Proteomes" id="UP000255110">
    <property type="component" value="Unassembled WGS sequence"/>
</dbReference>
<name>A0A378LCH4_9GAMM</name>
<dbReference type="InterPro" id="IPR050597">
    <property type="entry name" value="Cytochrome_c_Oxidase_Subunit"/>
</dbReference>
<evidence type="ECO:0000256" key="2">
    <source>
        <dbReference type="ARBA" id="ARBA00022617"/>
    </source>
</evidence>
<dbReference type="AlphaFoldDB" id="A0A378LCH4"/>
<protein>
    <submittedName>
        <fullName evidence="10">Cytochrome c4</fullName>
    </submittedName>
</protein>
<evidence type="ECO:0000313" key="11">
    <source>
        <dbReference type="Proteomes" id="UP000054820"/>
    </source>
</evidence>
<evidence type="ECO:0000256" key="5">
    <source>
        <dbReference type="ARBA" id="ARBA00023004"/>
    </source>
</evidence>
<keyword evidence="5 6" id="KW-0408">Iron</keyword>
<organism evidence="10 12">
    <name type="scientific">Legionella steigerwaltii</name>
    <dbReference type="NCBI Taxonomy" id="460"/>
    <lineage>
        <taxon>Bacteria</taxon>
        <taxon>Pseudomonadati</taxon>
        <taxon>Pseudomonadota</taxon>
        <taxon>Gammaproteobacteria</taxon>
        <taxon>Legionellales</taxon>
        <taxon>Legionellaceae</taxon>
        <taxon>Legionella</taxon>
    </lineage>
</organism>
<evidence type="ECO:0000256" key="7">
    <source>
        <dbReference type="SAM" id="SignalP"/>
    </source>
</evidence>
<evidence type="ECO:0000256" key="4">
    <source>
        <dbReference type="ARBA" id="ARBA00022982"/>
    </source>
</evidence>
<dbReference type="GO" id="GO:0009055">
    <property type="term" value="F:electron transfer activity"/>
    <property type="evidence" value="ECO:0007669"/>
    <property type="project" value="InterPro"/>
</dbReference>
<evidence type="ECO:0000313" key="10">
    <source>
        <dbReference type="EMBL" id="STY24493.1"/>
    </source>
</evidence>
<dbReference type="Gene3D" id="1.10.760.10">
    <property type="entry name" value="Cytochrome c-like domain"/>
    <property type="match status" value="2"/>
</dbReference>
<evidence type="ECO:0000256" key="3">
    <source>
        <dbReference type="ARBA" id="ARBA00022723"/>
    </source>
</evidence>
<evidence type="ECO:0000256" key="6">
    <source>
        <dbReference type="PROSITE-ProRule" id="PRU00433"/>
    </source>
</evidence>
<dbReference type="Pfam" id="PF00034">
    <property type="entry name" value="Cytochrom_C"/>
    <property type="match status" value="2"/>
</dbReference>
<evidence type="ECO:0000313" key="9">
    <source>
        <dbReference type="EMBL" id="KTD79621.1"/>
    </source>
</evidence>
<dbReference type="SUPFAM" id="SSF46626">
    <property type="entry name" value="Cytochrome c"/>
    <property type="match status" value="2"/>
</dbReference>
<dbReference type="RefSeq" id="WP_058476415.1">
    <property type="nucleotide sequence ID" value="NZ_CAAAIO010000004.1"/>
</dbReference>
<evidence type="ECO:0000259" key="8">
    <source>
        <dbReference type="PROSITE" id="PS51007"/>
    </source>
</evidence>
<dbReference type="GO" id="GO:0046872">
    <property type="term" value="F:metal ion binding"/>
    <property type="evidence" value="ECO:0007669"/>
    <property type="project" value="UniProtKB-KW"/>
</dbReference>
<dbReference type="EMBL" id="UGOY01000001">
    <property type="protein sequence ID" value="STY24493.1"/>
    <property type="molecule type" value="Genomic_DNA"/>
</dbReference>